<gene>
    <name evidence="7" type="ORF">ACFL27_16470</name>
</gene>
<accession>A0ABV6Z006</accession>
<feature type="domain" description="RNA polymerase sigma-70 region 2" evidence="5">
    <location>
        <begin position="27"/>
        <end position="93"/>
    </location>
</feature>
<dbReference type="InterPro" id="IPR036388">
    <property type="entry name" value="WH-like_DNA-bd_sf"/>
</dbReference>
<dbReference type="InterPro" id="IPR013325">
    <property type="entry name" value="RNA_pol_sigma_r2"/>
</dbReference>
<dbReference type="Gene3D" id="1.10.1740.10">
    <property type="match status" value="1"/>
</dbReference>
<dbReference type="SUPFAM" id="SSF88659">
    <property type="entry name" value="Sigma3 and sigma4 domains of RNA polymerase sigma factors"/>
    <property type="match status" value="1"/>
</dbReference>
<dbReference type="NCBIfam" id="TIGR02937">
    <property type="entry name" value="sigma70-ECF"/>
    <property type="match status" value="1"/>
</dbReference>
<dbReference type="InterPro" id="IPR013249">
    <property type="entry name" value="RNA_pol_sigma70_r4_t2"/>
</dbReference>
<dbReference type="InterPro" id="IPR007627">
    <property type="entry name" value="RNA_pol_sigma70_r2"/>
</dbReference>
<dbReference type="InterPro" id="IPR014284">
    <property type="entry name" value="RNA_pol_sigma-70_dom"/>
</dbReference>
<keyword evidence="8" id="KW-1185">Reference proteome</keyword>
<dbReference type="Gene3D" id="1.10.10.10">
    <property type="entry name" value="Winged helix-like DNA-binding domain superfamily/Winged helix DNA-binding domain"/>
    <property type="match status" value="1"/>
</dbReference>
<dbReference type="PANTHER" id="PTHR43133">
    <property type="entry name" value="RNA POLYMERASE ECF-TYPE SIGMA FACTO"/>
    <property type="match status" value="1"/>
</dbReference>
<dbReference type="PANTHER" id="PTHR43133:SF51">
    <property type="entry name" value="RNA POLYMERASE SIGMA FACTOR"/>
    <property type="match status" value="1"/>
</dbReference>
<dbReference type="Pfam" id="PF04542">
    <property type="entry name" value="Sigma70_r2"/>
    <property type="match status" value="1"/>
</dbReference>
<comment type="caution">
    <text evidence="7">The sequence shown here is derived from an EMBL/GenBank/DDBJ whole genome shotgun (WGS) entry which is preliminary data.</text>
</comment>
<dbReference type="InterPro" id="IPR013324">
    <property type="entry name" value="RNA_pol_sigma_r3/r4-like"/>
</dbReference>
<evidence type="ECO:0000256" key="4">
    <source>
        <dbReference type="ARBA" id="ARBA00023163"/>
    </source>
</evidence>
<dbReference type="Proteomes" id="UP001594351">
    <property type="component" value="Unassembled WGS sequence"/>
</dbReference>
<comment type="similarity">
    <text evidence="1">Belongs to the sigma-70 factor family. ECF subfamily.</text>
</comment>
<dbReference type="InterPro" id="IPR039425">
    <property type="entry name" value="RNA_pol_sigma-70-like"/>
</dbReference>
<name>A0ABV6Z006_UNCC1</name>
<evidence type="ECO:0000256" key="2">
    <source>
        <dbReference type="ARBA" id="ARBA00023015"/>
    </source>
</evidence>
<dbReference type="EMBL" id="JBHPBY010000225">
    <property type="protein sequence ID" value="MFC1851787.1"/>
    <property type="molecule type" value="Genomic_DNA"/>
</dbReference>
<evidence type="ECO:0000313" key="8">
    <source>
        <dbReference type="Proteomes" id="UP001594351"/>
    </source>
</evidence>
<keyword evidence="2" id="KW-0805">Transcription regulation</keyword>
<evidence type="ECO:0000259" key="5">
    <source>
        <dbReference type="Pfam" id="PF04542"/>
    </source>
</evidence>
<keyword evidence="3" id="KW-0731">Sigma factor</keyword>
<keyword evidence="4" id="KW-0804">Transcription</keyword>
<organism evidence="7 8">
    <name type="scientific">candidate division CSSED10-310 bacterium</name>
    <dbReference type="NCBI Taxonomy" id="2855610"/>
    <lineage>
        <taxon>Bacteria</taxon>
        <taxon>Bacteria division CSSED10-310</taxon>
    </lineage>
</organism>
<proteinExistence type="inferred from homology"/>
<reference evidence="7 8" key="1">
    <citation type="submission" date="2024-09" db="EMBL/GenBank/DDBJ databases">
        <title>Laminarin stimulates single cell rates of sulfate reduction while oxygen inhibits transcriptomic activity in coastal marine sediment.</title>
        <authorList>
            <person name="Lindsay M."/>
            <person name="Orcutt B."/>
            <person name="Emerson D."/>
            <person name="Stepanauskas R."/>
            <person name="D'Angelo T."/>
        </authorList>
    </citation>
    <scope>NUCLEOTIDE SEQUENCE [LARGE SCALE GENOMIC DNA]</scope>
    <source>
        <strain evidence="7">SAG AM-311-K15</strain>
    </source>
</reference>
<evidence type="ECO:0000256" key="1">
    <source>
        <dbReference type="ARBA" id="ARBA00010641"/>
    </source>
</evidence>
<evidence type="ECO:0000256" key="3">
    <source>
        <dbReference type="ARBA" id="ARBA00023082"/>
    </source>
</evidence>
<feature type="domain" description="RNA polymerase sigma factor 70 region 4 type 2" evidence="6">
    <location>
        <begin position="123"/>
        <end position="173"/>
    </location>
</feature>
<sequence>MKEKQKDVDLECIDRVLSGERGAYGILVTKYYQKMYRVAYRITGSSADAEDALQQAFLKSFTNLHTFKKKSTFSTWLYRITSNISINIYHQKKKETVGVEEDSISTVDDGLRAIESKEEIDTVRKAIRKLPKKQRLTLIFRVYEKLAYKEIAAILKCSEGAVKANYFHAVTKLKNELTSYMK</sequence>
<evidence type="ECO:0000259" key="6">
    <source>
        <dbReference type="Pfam" id="PF08281"/>
    </source>
</evidence>
<protein>
    <submittedName>
        <fullName evidence="7">RNA polymerase sigma factor</fullName>
    </submittedName>
</protein>
<dbReference type="SUPFAM" id="SSF88946">
    <property type="entry name" value="Sigma2 domain of RNA polymerase sigma factors"/>
    <property type="match status" value="1"/>
</dbReference>
<dbReference type="Pfam" id="PF08281">
    <property type="entry name" value="Sigma70_r4_2"/>
    <property type="match status" value="1"/>
</dbReference>
<evidence type="ECO:0000313" key="7">
    <source>
        <dbReference type="EMBL" id="MFC1851787.1"/>
    </source>
</evidence>